<evidence type="ECO:0000256" key="3">
    <source>
        <dbReference type="ARBA" id="ARBA00022475"/>
    </source>
</evidence>
<feature type="transmembrane region" description="Helical" evidence="7">
    <location>
        <begin position="119"/>
        <end position="140"/>
    </location>
</feature>
<dbReference type="PANTHER" id="PTHR33567:SF3">
    <property type="entry name" value="CHROMATE ION TRANSPORTER (EUROFUNG)"/>
    <property type="match status" value="1"/>
</dbReference>
<reference evidence="8" key="1">
    <citation type="submission" date="2023-02" db="EMBL/GenBank/DDBJ databases">
        <title>Pathogen: clinical or host-associated sample.</title>
        <authorList>
            <person name="Hergert J."/>
            <person name="Casey R."/>
            <person name="Wagner J."/>
            <person name="Young E.L."/>
            <person name="Oakeson K.F."/>
        </authorList>
    </citation>
    <scope>NUCLEOTIDE SEQUENCE</scope>
    <source>
        <strain evidence="8">2022CK-00830</strain>
    </source>
</reference>
<evidence type="ECO:0000256" key="1">
    <source>
        <dbReference type="ARBA" id="ARBA00004651"/>
    </source>
</evidence>
<dbReference type="Pfam" id="PF02417">
    <property type="entry name" value="Chromate_transp"/>
    <property type="match status" value="2"/>
</dbReference>
<dbReference type="GO" id="GO:0015109">
    <property type="term" value="F:chromate transmembrane transporter activity"/>
    <property type="evidence" value="ECO:0007669"/>
    <property type="project" value="InterPro"/>
</dbReference>
<dbReference type="EMBL" id="CP118101">
    <property type="protein sequence ID" value="WDH83155.1"/>
    <property type="molecule type" value="Genomic_DNA"/>
</dbReference>
<dbReference type="Proteomes" id="UP001220962">
    <property type="component" value="Chromosome"/>
</dbReference>
<dbReference type="InterPro" id="IPR003370">
    <property type="entry name" value="Chromate_transpt"/>
</dbReference>
<protein>
    <submittedName>
        <fullName evidence="8">Chromate transporter</fullName>
    </submittedName>
</protein>
<keyword evidence="4 7" id="KW-0812">Transmembrane</keyword>
<name>A0AAX3MZU8_9BACL</name>
<evidence type="ECO:0000256" key="7">
    <source>
        <dbReference type="SAM" id="Phobius"/>
    </source>
</evidence>
<evidence type="ECO:0000313" key="8">
    <source>
        <dbReference type="EMBL" id="WDH83155.1"/>
    </source>
</evidence>
<feature type="transmembrane region" description="Helical" evidence="7">
    <location>
        <begin position="230"/>
        <end position="252"/>
    </location>
</feature>
<sequence>MIKEEITIRNKGAVLWEVFTTALKLGLTSFGGPVAHLGYFHNEYVTRRKWIDERTYADLVALSHFLPGPASSQVGMGVGMMRAGLLGGVIAWLGFTLPSVIALFIAASLLQQAGIVEIGWMHGLKIVAVAIVAHAVWNMGKSLAPDRSRMTIAVLACVLVVIWPSAITQVLLIIAAGLAGIYLYRGAQEKSISSVENAPIGKGFGISCLVLFFLLLIGLPLLSEMTGSSWIAYFDSFYRAGALVFGGGHVVLPMLERELVPQGLIDADSFLAGYGLTQAVPGPLFTFASYLGTVIEGALGAVVFTLAIFLPGALLIMGAIPFWQQLRGRSGIQGALKGVNAAVVGLLLAAFYDPVFTSAVRGPYDFVLALVLFVMLVWWKLPPWIIVLLGLFSGMALLPSV</sequence>
<proteinExistence type="inferred from homology"/>
<dbReference type="GO" id="GO:0005886">
    <property type="term" value="C:plasma membrane"/>
    <property type="evidence" value="ECO:0007669"/>
    <property type="project" value="UniProtKB-SubCell"/>
</dbReference>
<evidence type="ECO:0000256" key="4">
    <source>
        <dbReference type="ARBA" id="ARBA00022692"/>
    </source>
</evidence>
<gene>
    <name evidence="8" type="ORF">PUW23_02595</name>
</gene>
<dbReference type="NCBIfam" id="TIGR00937">
    <property type="entry name" value="2A51"/>
    <property type="match status" value="1"/>
</dbReference>
<comment type="similarity">
    <text evidence="2">Belongs to the chromate ion transporter (CHR) (TC 2.A.51) family.</text>
</comment>
<feature type="transmembrane region" description="Helical" evidence="7">
    <location>
        <begin position="85"/>
        <end position="107"/>
    </location>
</feature>
<keyword evidence="6 7" id="KW-0472">Membrane</keyword>
<keyword evidence="3" id="KW-1003">Cell membrane</keyword>
<dbReference type="RefSeq" id="WP_274359354.1">
    <property type="nucleotide sequence ID" value="NZ_CP118101.1"/>
</dbReference>
<dbReference type="AlphaFoldDB" id="A0AAX3MZU8"/>
<evidence type="ECO:0000313" key="9">
    <source>
        <dbReference type="Proteomes" id="UP001220962"/>
    </source>
</evidence>
<keyword evidence="5 7" id="KW-1133">Transmembrane helix</keyword>
<feature type="transmembrane region" description="Helical" evidence="7">
    <location>
        <begin position="298"/>
        <end position="323"/>
    </location>
</feature>
<evidence type="ECO:0000256" key="2">
    <source>
        <dbReference type="ARBA" id="ARBA00005262"/>
    </source>
</evidence>
<feature type="transmembrane region" description="Helical" evidence="7">
    <location>
        <begin position="152"/>
        <end position="184"/>
    </location>
</feature>
<comment type="subcellular location">
    <subcellularLocation>
        <location evidence="1">Cell membrane</location>
        <topology evidence="1">Multi-pass membrane protein</topology>
    </subcellularLocation>
</comment>
<feature type="transmembrane region" description="Helical" evidence="7">
    <location>
        <begin position="335"/>
        <end position="352"/>
    </location>
</feature>
<evidence type="ECO:0000256" key="6">
    <source>
        <dbReference type="ARBA" id="ARBA00023136"/>
    </source>
</evidence>
<accession>A0AAX3MZU8</accession>
<dbReference type="PANTHER" id="PTHR33567">
    <property type="entry name" value="CHROMATE ION TRANSPORTER (EUROFUNG)"/>
    <property type="match status" value="1"/>
</dbReference>
<dbReference type="PIRSF" id="PIRSF004810">
    <property type="entry name" value="ChrA"/>
    <property type="match status" value="1"/>
</dbReference>
<organism evidence="8 9">
    <name type="scientific">Paenibacillus urinalis</name>
    <dbReference type="NCBI Taxonomy" id="521520"/>
    <lineage>
        <taxon>Bacteria</taxon>
        <taxon>Bacillati</taxon>
        <taxon>Bacillota</taxon>
        <taxon>Bacilli</taxon>
        <taxon>Bacillales</taxon>
        <taxon>Paenibacillaceae</taxon>
        <taxon>Paenibacillus</taxon>
    </lineage>
</organism>
<feature type="transmembrane region" description="Helical" evidence="7">
    <location>
        <begin position="204"/>
        <end position="223"/>
    </location>
</feature>
<dbReference type="InterPro" id="IPR014047">
    <property type="entry name" value="Chr_Tranpt_l_chain"/>
</dbReference>
<feature type="transmembrane region" description="Helical" evidence="7">
    <location>
        <begin position="364"/>
        <end position="392"/>
    </location>
</feature>
<evidence type="ECO:0000256" key="5">
    <source>
        <dbReference type="ARBA" id="ARBA00022989"/>
    </source>
</evidence>